<comment type="caution">
    <text evidence="1">The sequence shown here is derived from an EMBL/GenBank/DDBJ whole genome shotgun (WGS) entry which is preliminary data.</text>
</comment>
<protein>
    <submittedName>
        <fullName evidence="1">Uncharacterized protein</fullName>
    </submittedName>
</protein>
<keyword evidence="2" id="KW-1185">Reference proteome</keyword>
<proteinExistence type="predicted"/>
<evidence type="ECO:0000313" key="2">
    <source>
        <dbReference type="Proteomes" id="UP001206483"/>
    </source>
</evidence>
<evidence type="ECO:0000313" key="1">
    <source>
        <dbReference type="EMBL" id="MCP2314302.1"/>
    </source>
</evidence>
<dbReference type="Proteomes" id="UP001206483">
    <property type="component" value="Unassembled WGS sequence"/>
</dbReference>
<dbReference type="EMBL" id="JAMZDX010000009">
    <property type="protein sequence ID" value="MCP2314302.1"/>
    <property type="molecule type" value="Genomic_DNA"/>
</dbReference>
<sequence>MKAQLFPGIRQIHTYTPGDLLLAEDGLATPLMTPSLTPAFFVAGPPADPADKDLLDIIKPAADDYPALSTSLQVLKFDPEDVVKYHKILGSVINFATGIVWGVGAVLTVASVLKTVFGDKEDTTRKQLESISERVDQIYGYLAHAERQGLHREAVEWRGTLDKVRNAVNNARISRSPSNLDELVRLKGEIDGNLALMLDPGNGVISFQRAAYGYVPASSHWIDCCASPYMTLTDGTPLNYKDPAQELRSEIWDPGHYIDVLLNSLTDRLMLLATTEPAFRSTGYDLTQIKNLISKLGEFILRWQNAIIVADPVVGINGGRQLLNPLDRVPPGIVVGAVEPVVGVAFYEPYWAGFPVTTIWHGSILAKGQPDETKAADPAVALARAVDLQSQLTRGALAASGIGRLKELRARLQDLLAWTSVGSDFVNLPDPTFTLVDLQGPAPVMETVDLGFVGTYSKHPGRKYEGLRYTQTFEKHFRFDMPLRTDRSLIQLGYRMEIDGQNIPLTTYSVTPPEGHADRFPTQPVSVEVQHPEGTVYDVYQSEIFTSWDEDQFEGGDVIGPKEALALVHGWPFVKPERLFLNERQGPVAFAVDVSFSADLTSPDQPFVGHTDVTVRNLDPERCRDGAILDVRVYERRVIDESGGTDEFLADTMTIHLVPSFLVLGADYFDDRRDGMAAIDTIFGGANSKYLRQEQDHLPFHPEWQMRRQALEETAKLRALETFQREEPDTAAQVLSRFRLPDGGGGG</sequence>
<organism evidence="1 2">
    <name type="scientific">Kitasatospora paracochleata</name>
    <dbReference type="NCBI Taxonomy" id="58354"/>
    <lineage>
        <taxon>Bacteria</taxon>
        <taxon>Bacillati</taxon>
        <taxon>Actinomycetota</taxon>
        <taxon>Actinomycetes</taxon>
        <taxon>Kitasatosporales</taxon>
        <taxon>Streptomycetaceae</taxon>
        <taxon>Kitasatospora</taxon>
    </lineage>
</organism>
<name>A0ABT1JA27_9ACTN</name>
<accession>A0ABT1JA27</accession>
<gene>
    <name evidence="1" type="ORF">FHR36_007503</name>
</gene>
<dbReference type="RefSeq" id="WP_253804623.1">
    <property type="nucleotide sequence ID" value="NZ_BAAAUB010000010.1"/>
</dbReference>
<reference evidence="1 2" key="1">
    <citation type="submission" date="2022-06" db="EMBL/GenBank/DDBJ databases">
        <title>Sequencing the genomes of 1000 actinobacteria strains.</title>
        <authorList>
            <person name="Klenk H.-P."/>
        </authorList>
    </citation>
    <scope>NUCLEOTIDE SEQUENCE [LARGE SCALE GENOMIC DNA]</scope>
    <source>
        <strain evidence="1 2">DSM 41656</strain>
    </source>
</reference>